<dbReference type="InterPro" id="IPR050884">
    <property type="entry name" value="CNP_phosphodiesterase-III"/>
</dbReference>
<dbReference type="InterPro" id="IPR029052">
    <property type="entry name" value="Metallo-depent_PP-like"/>
</dbReference>
<evidence type="ECO:0000259" key="5">
    <source>
        <dbReference type="Pfam" id="PF00149"/>
    </source>
</evidence>
<keyword evidence="3" id="KW-0408">Iron</keyword>
<feature type="domain" description="Calcineurin-like phosphoesterase" evidence="5">
    <location>
        <begin position="7"/>
        <end position="204"/>
    </location>
</feature>
<evidence type="ECO:0000256" key="1">
    <source>
        <dbReference type="ARBA" id="ARBA00022723"/>
    </source>
</evidence>
<dbReference type="InterPro" id="IPR026575">
    <property type="entry name" value="GpdQ/CpdA-like"/>
</dbReference>
<keyword evidence="2" id="KW-0378">Hydrolase</keyword>
<proteinExistence type="inferred from homology"/>
<sequence>MHSPLLIAQLTDPHLGTGPAFLGGRIDTERAFQRAVTHVAALQPRPDLVLLTGDMTEHGRPDEYARVAAALAPLDMPIYAVPGNHDDSHTACTALPAYMPVAQDAPAGRCCYHIQLKGLHCVALDTSVSGHAHGVLDTPQLAWLANTLQACSGLPVLLFMHHPPLPSGIEAMDACSLLVGSEQLAALIRQHARVQGILCGHLHRAVQMQFAGVPVHVAPSVAHQIALDLQPGASLHAQLEPPQISLHRWTPLYGLCTHLSYVEPYGPAIAF</sequence>
<organism evidence="6 7">
    <name type="scientific">Lampropedia aestuarii</name>
    <dbReference type="NCBI Taxonomy" id="2562762"/>
    <lineage>
        <taxon>Bacteria</taxon>
        <taxon>Pseudomonadati</taxon>
        <taxon>Pseudomonadota</taxon>
        <taxon>Betaproteobacteria</taxon>
        <taxon>Burkholderiales</taxon>
        <taxon>Comamonadaceae</taxon>
        <taxon>Lampropedia</taxon>
    </lineage>
</organism>
<evidence type="ECO:0000313" key="7">
    <source>
        <dbReference type="Proteomes" id="UP000306236"/>
    </source>
</evidence>
<dbReference type="Gene3D" id="3.60.21.40">
    <property type="entry name" value="GpdQ, catalytic alpha/beta sandwich domain"/>
    <property type="match status" value="1"/>
</dbReference>
<gene>
    <name evidence="6" type="ORF">E8K88_00355</name>
</gene>
<comment type="caution">
    <text evidence="6">The sequence shown here is derived from an EMBL/GenBank/DDBJ whole genome shotgun (WGS) entry which is preliminary data.</text>
</comment>
<accession>A0A4S5C1T1</accession>
<evidence type="ECO:0000256" key="3">
    <source>
        <dbReference type="ARBA" id="ARBA00023004"/>
    </source>
</evidence>
<name>A0A4S5C1T1_9BURK</name>
<dbReference type="PANTHER" id="PTHR42988:SF2">
    <property type="entry name" value="CYCLIC NUCLEOTIDE PHOSPHODIESTERASE CBUA0032-RELATED"/>
    <property type="match status" value="1"/>
</dbReference>
<dbReference type="GO" id="GO:0004112">
    <property type="term" value="F:cyclic-nucleotide phosphodiesterase activity"/>
    <property type="evidence" value="ECO:0007669"/>
    <property type="project" value="InterPro"/>
</dbReference>
<protein>
    <submittedName>
        <fullName evidence="6">Phosphodiesterase</fullName>
    </submittedName>
</protein>
<keyword evidence="1" id="KW-0479">Metal-binding</keyword>
<dbReference type="RefSeq" id="WP_136404655.1">
    <property type="nucleotide sequence ID" value="NZ_SSWX01000001.1"/>
</dbReference>
<dbReference type="InterPro" id="IPR042283">
    <property type="entry name" value="GpdQ_catalytic"/>
</dbReference>
<dbReference type="Gene3D" id="3.30.750.180">
    <property type="entry name" value="GpdQ, beta-strand dimerisation domain"/>
    <property type="match status" value="1"/>
</dbReference>
<evidence type="ECO:0000256" key="4">
    <source>
        <dbReference type="ARBA" id="ARBA00025742"/>
    </source>
</evidence>
<dbReference type="InterPro" id="IPR042281">
    <property type="entry name" value="GpdQ_beta-strand"/>
</dbReference>
<dbReference type="PANTHER" id="PTHR42988">
    <property type="entry name" value="PHOSPHOHYDROLASE"/>
    <property type="match status" value="1"/>
</dbReference>
<dbReference type="AlphaFoldDB" id="A0A4S5C1T1"/>
<dbReference type="EMBL" id="SSWX01000001">
    <property type="protein sequence ID" value="THJ36396.1"/>
    <property type="molecule type" value="Genomic_DNA"/>
</dbReference>
<keyword evidence="7" id="KW-1185">Reference proteome</keyword>
<dbReference type="GO" id="GO:0046872">
    <property type="term" value="F:metal ion binding"/>
    <property type="evidence" value="ECO:0007669"/>
    <property type="project" value="UniProtKB-KW"/>
</dbReference>
<dbReference type="Proteomes" id="UP000306236">
    <property type="component" value="Unassembled WGS sequence"/>
</dbReference>
<dbReference type="SUPFAM" id="SSF56300">
    <property type="entry name" value="Metallo-dependent phosphatases"/>
    <property type="match status" value="1"/>
</dbReference>
<dbReference type="InterPro" id="IPR004843">
    <property type="entry name" value="Calcineurin-like_PHP"/>
</dbReference>
<reference evidence="6 7" key="1">
    <citation type="submission" date="2019-04" db="EMBL/GenBank/DDBJ databases">
        <title>Lampropedia sp YIM MLB12 draf genome.</title>
        <authorList>
            <person name="Wang Y.-X."/>
        </authorList>
    </citation>
    <scope>NUCLEOTIDE SEQUENCE [LARGE SCALE GENOMIC DNA]</scope>
    <source>
        <strain evidence="6 7">YIM MLB12</strain>
    </source>
</reference>
<dbReference type="Pfam" id="PF00149">
    <property type="entry name" value="Metallophos"/>
    <property type="match status" value="1"/>
</dbReference>
<dbReference type="CDD" id="cd07402">
    <property type="entry name" value="MPP_GpdQ"/>
    <property type="match status" value="1"/>
</dbReference>
<evidence type="ECO:0000313" key="6">
    <source>
        <dbReference type="EMBL" id="THJ36396.1"/>
    </source>
</evidence>
<dbReference type="OrthoDB" id="9784378at2"/>
<evidence type="ECO:0000256" key="2">
    <source>
        <dbReference type="ARBA" id="ARBA00022801"/>
    </source>
</evidence>
<comment type="similarity">
    <text evidence="4">Belongs to the cyclic nucleotide phosphodiesterase class-III family.</text>
</comment>